<feature type="compositionally biased region" description="Basic and acidic residues" evidence="10">
    <location>
        <begin position="60"/>
        <end position="89"/>
    </location>
</feature>
<feature type="transmembrane region" description="Helical" evidence="11">
    <location>
        <begin position="386"/>
        <end position="404"/>
    </location>
</feature>
<evidence type="ECO:0000313" key="13">
    <source>
        <dbReference type="Proteomes" id="UP000031890"/>
    </source>
</evidence>
<feature type="transmembrane region" description="Helical" evidence="11">
    <location>
        <begin position="15"/>
        <end position="34"/>
    </location>
</feature>
<keyword evidence="3" id="KW-0337">GPI-anchor biosynthesis</keyword>
<dbReference type="Proteomes" id="UP000031890">
    <property type="component" value="Chromosome"/>
</dbReference>
<dbReference type="Pfam" id="PF04188">
    <property type="entry name" value="Mannosyl_trans2"/>
    <property type="match status" value="1"/>
</dbReference>
<dbReference type="InterPro" id="IPR007315">
    <property type="entry name" value="PIG-V/Gpi18"/>
</dbReference>
<dbReference type="KEGG" id="csx:CSING_00995"/>
<evidence type="ECO:0000256" key="9">
    <source>
        <dbReference type="ARBA" id="ARBA00023136"/>
    </source>
</evidence>
<dbReference type="GO" id="GO:0006506">
    <property type="term" value="P:GPI anchor biosynthetic process"/>
    <property type="evidence" value="ECO:0007669"/>
    <property type="project" value="UniProtKB-UniPathway"/>
</dbReference>
<dbReference type="GO" id="GO:0031501">
    <property type="term" value="C:mannosyltransferase complex"/>
    <property type="evidence" value="ECO:0007669"/>
    <property type="project" value="TreeGrafter"/>
</dbReference>
<feature type="transmembrane region" description="Helical" evidence="11">
    <location>
        <begin position="439"/>
        <end position="459"/>
    </location>
</feature>
<evidence type="ECO:0000256" key="7">
    <source>
        <dbReference type="ARBA" id="ARBA00022824"/>
    </source>
</evidence>
<feature type="transmembrane region" description="Helical" evidence="11">
    <location>
        <begin position="410"/>
        <end position="427"/>
    </location>
</feature>
<gene>
    <name evidence="12" type="ORF">CSING_00995</name>
</gene>
<keyword evidence="5 12" id="KW-0808">Transferase</keyword>
<dbReference type="PANTHER" id="PTHR12468">
    <property type="entry name" value="GPI MANNOSYLTRANSFERASE 2"/>
    <property type="match status" value="1"/>
</dbReference>
<sequence length="460" mass="50233">MPQCHVSHNTAPLTLWQPISHVGIWVGVVTMFIVTEEKLDLNAAESERESALVGTPPELHPGDDDCGVEQRDGQGGEHGEGEGEERAEKGEATSGFGYIALILPAVAVAVIGAAVRIGVLRLLSSVHERELWDQLLAWDAKYYLEIARVGYFDADITTDGPIHETTMAFFPGFPMVLRALGWTGLSLELSALLINTVFTAVMAAGVMVLARRIGAGRAGQVAAAFVVTSAPMSIVFSMPYTEALFGALVVWGLVALDQRAWWWAGALGFLLSFVRLTSVDFLAVFGLWVLIYGRRTWQAWVSLIIAALPLPAYLLWAQRYLADVGGYFGIQTKHWHSTFDGGVATATFVWETLTKNNNVGYLLSVLVILGTVVLIVASWGKANPVAWWFSVALAANVLLSDGIMHSRPRLLLPVALLLVPWTVRAVAALPRRMSWLGSAAWVVWSAWFSAYMIVVFEWAI</sequence>
<feature type="transmembrane region" description="Helical" evidence="11">
    <location>
        <begin position="96"/>
        <end position="119"/>
    </location>
</feature>
<feature type="region of interest" description="Disordered" evidence="10">
    <location>
        <begin position="47"/>
        <end position="89"/>
    </location>
</feature>
<reference evidence="12 13" key="1">
    <citation type="journal article" date="2015" name="Genome Announc.">
        <title>Complete Genome Sequence and Annotation of Corynebacterium singulare DSM 44357, Isolated from a Human Semen Specimen.</title>
        <authorList>
            <person name="Merten M."/>
            <person name="Brinkrolf K."/>
            <person name="Albersmeier A."/>
            <person name="Kutter Y."/>
            <person name="Ruckert C."/>
            <person name="Tauch A."/>
        </authorList>
    </citation>
    <scope>NUCLEOTIDE SEQUENCE [LARGE SCALE GENOMIC DNA]</scope>
    <source>
        <strain evidence="12">IBS B52218</strain>
    </source>
</reference>
<accession>A0A0B6EML0</accession>
<evidence type="ECO:0000256" key="1">
    <source>
        <dbReference type="ARBA" id="ARBA00004477"/>
    </source>
</evidence>
<organism evidence="12 13">
    <name type="scientific">Corynebacterium singulare</name>
    <dbReference type="NCBI Taxonomy" id="161899"/>
    <lineage>
        <taxon>Bacteria</taxon>
        <taxon>Bacillati</taxon>
        <taxon>Actinomycetota</taxon>
        <taxon>Actinomycetes</taxon>
        <taxon>Mycobacteriales</taxon>
        <taxon>Corynebacteriaceae</taxon>
        <taxon>Corynebacterium</taxon>
    </lineage>
</organism>
<comment type="pathway">
    <text evidence="2">Glycolipid biosynthesis; glycosylphosphatidylinositol-anchor biosynthesis.</text>
</comment>
<dbReference type="PANTHER" id="PTHR12468:SF2">
    <property type="entry name" value="GPI MANNOSYLTRANSFERASE 2"/>
    <property type="match status" value="1"/>
</dbReference>
<evidence type="ECO:0000256" key="3">
    <source>
        <dbReference type="ARBA" id="ARBA00022502"/>
    </source>
</evidence>
<keyword evidence="7" id="KW-0256">Endoplasmic reticulum</keyword>
<dbReference type="STRING" id="161899.CSING_00995"/>
<feature type="transmembrane region" description="Helical" evidence="11">
    <location>
        <begin position="297"/>
        <end position="316"/>
    </location>
</feature>
<evidence type="ECO:0000256" key="4">
    <source>
        <dbReference type="ARBA" id="ARBA00022676"/>
    </source>
</evidence>
<dbReference type="AlphaFoldDB" id="A0A0B6EML0"/>
<name>A0A0B6EML0_9CORY</name>
<protein>
    <submittedName>
        <fullName evidence="12">Mannosyltransferase (PIG-V)</fullName>
    </submittedName>
</protein>
<evidence type="ECO:0000256" key="6">
    <source>
        <dbReference type="ARBA" id="ARBA00022692"/>
    </source>
</evidence>
<feature type="transmembrane region" description="Helical" evidence="11">
    <location>
        <begin position="189"/>
        <end position="209"/>
    </location>
</feature>
<proteinExistence type="predicted"/>
<dbReference type="GO" id="GO:0004376">
    <property type="term" value="F:GPI mannosyltransferase activity"/>
    <property type="evidence" value="ECO:0007669"/>
    <property type="project" value="InterPro"/>
</dbReference>
<feature type="transmembrane region" description="Helical" evidence="11">
    <location>
        <begin position="359"/>
        <end position="379"/>
    </location>
</feature>
<keyword evidence="9 11" id="KW-0472">Membrane</keyword>
<evidence type="ECO:0000256" key="11">
    <source>
        <dbReference type="SAM" id="Phobius"/>
    </source>
</evidence>
<dbReference type="GO" id="GO:0000009">
    <property type="term" value="F:alpha-1,6-mannosyltransferase activity"/>
    <property type="evidence" value="ECO:0007669"/>
    <property type="project" value="InterPro"/>
</dbReference>
<dbReference type="GO" id="GO:0016020">
    <property type="term" value="C:membrane"/>
    <property type="evidence" value="ECO:0007669"/>
    <property type="project" value="GOC"/>
</dbReference>
<keyword evidence="6 11" id="KW-0812">Transmembrane</keyword>
<feature type="transmembrane region" description="Helical" evidence="11">
    <location>
        <begin position="260"/>
        <end position="290"/>
    </location>
</feature>
<dbReference type="UniPathway" id="UPA00196"/>
<evidence type="ECO:0000256" key="8">
    <source>
        <dbReference type="ARBA" id="ARBA00022989"/>
    </source>
</evidence>
<dbReference type="HOGENOM" id="CLU_036370_0_1_11"/>
<evidence type="ECO:0000256" key="10">
    <source>
        <dbReference type="SAM" id="MobiDB-lite"/>
    </source>
</evidence>
<keyword evidence="4 12" id="KW-0328">Glycosyltransferase</keyword>
<evidence type="ECO:0000256" key="5">
    <source>
        <dbReference type="ARBA" id="ARBA00022679"/>
    </source>
</evidence>
<dbReference type="EMBL" id="CP010827">
    <property type="protein sequence ID" value="AJI77762.1"/>
    <property type="molecule type" value="Genomic_DNA"/>
</dbReference>
<evidence type="ECO:0000313" key="12">
    <source>
        <dbReference type="EMBL" id="AJI77762.1"/>
    </source>
</evidence>
<evidence type="ECO:0000256" key="2">
    <source>
        <dbReference type="ARBA" id="ARBA00004687"/>
    </source>
</evidence>
<comment type="subcellular location">
    <subcellularLocation>
        <location evidence="1">Endoplasmic reticulum membrane</location>
        <topology evidence="1">Multi-pass membrane protein</topology>
    </subcellularLocation>
</comment>
<keyword evidence="8 11" id="KW-1133">Transmembrane helix</keyword>